<protein>
    <recommendedName>
        <fullName evidence="4">Heme exporter protein D</fullName>
    </recommendedName>
</protein>
<reference evidence="2 3" key="1">
    <citation type="submission" date="2011-10" db="EMBL/GenBank/DDBJ databases">
        <title>Genome sequence of Gluconobacter morbifer G707, isolated from Drosophila gut.</title>
        <authorList>
            <person name="Lee W.-J."/>
            <person name="Kim E.-K."/>
        </authorList>
    </citation>
    <scope>NUCLEOTIDE SEQUENCE [LARGE SCALE GENOMIC DNA]</scope>
    <source>
        <strain evidence="2 3">G707</strain>
    </source>
</reference>
<dbReference type="PATRIC" id="fig|1088869.3.peg.346"/>
<comment type="caution">
    <text evidence="2">The sequence shown here is derived from an EMBL/GenBank/DDBJ whole genome shotgun (WGS) entry which is preliminary data.</text>
</comment>
<dbReference type="RefSeq" id="WP_008850495.1">
    <property type="nucleotide sequence ID" value="NZ_AGQV01000001.1"/>
</dbReference>
<gene>
    <name evidence="2" type="ORF">GMO_03450</name>
</gene>
<evidence type="ECO:0000256" key="1">
    <source>
        <dbReference type="SAM" id="Phobius"/>
    </source>
</evidence>
<keyword evidence="1" id="KW-0472">Membrane</keyword>
<keyword evidence="1" id="KW-1133">Transmembrane helix</keyword>
<dbReference type="EMBL" id="AGQV01000001">
    <property type="protein sequence ID" value="EHH69038.1"/>
    <property type="molecule type" value="Genomic_DNA"/>
</dbReference>
<keyword evidence="1" id="KW-0812">Transmembrane</keyword>
<keyword evidence="3" id="KW-1185">Reference proteome</keyword>
<organism evidence="2 3">
    <name type="scientific">Gluconobacter morbifer G707</name>
    <dbReference type="NCBI Taxonomy" id="1088869"/>
    <lineage>
        <taxon>Bacteria</taxon>
        <taxon>Pseudomonadati</taxon>
        <taxon>Pseudomonadota</taxon>
        <taxon>Alphaproteobacteria</taxon>
        <taxon>Acetobacterales</taxon>
        <taxon>Acetobacteraceae</taxon>
        <taxon>Gluconobacter</taxon>
    </lineage>
</organism>
<dbReference type="AlphaFoldDB" id="G6XFT0"/>
<accession>G6XFT0</accession>
<evidence type="ECO:0008006" key="4">
    <source>
        <dbReference type="Google" id="ProtNLM"/>
    </source>
</evidence>
<dbReference type="Proteomes" id="UP000004949">
    <property type="component" value="Unassembled WGS sequence"/>
</dbReference>
<evidence type="ECO:0000313" key="2">
    <source>
        <dbReference type="EMBL" id="EHH69038.1"/>
    </source>
</evidence>
<evidence type="ECO:0000313" key="3">
    <source>
        <dbReference type="Proteomes" id="UP000004949"/>
    </source>
</evidence>
<sequence length="55" mass="6124">MMHLPNHWQYIAASYVLTLGCSLVLGVGAALRLRRSKARLAAIESQISRRERTAS</sequence>
<dbReference type="STRING" id="1088869.GMO_03450"/>
<name>G6XFT0_9PROT</name>
<proteinExistence type="predicted"/>
<feature type="transmembrane region" description="Helical" evidence="1">
    <location>
        <begin position="12"/>
        <end position="31"/>
    </location>
</feature>